<proteinExistence type="predicted"/>
<reference evidence="2 3" key="1">
    <citation type="submission" date="2022-08" db="EMBL/GenBank/DDBJ databases">
        <title>Reclassification of Massilia species as members of the genera Telluria, Duganella, Pseudoduganella, Mokoshia gen. nov. and Zemynaea gen. nov. using orthogonal and non-orthogonal genome-based approaches.</title>
        <authorList>
            <person name="Bowman J.P."/>
        </authorList>
    </citation>
    <scope>NUCLEOTIDE SEQUENCE [LARGE SCALE GENOMIC DNA]</scope>
    <source>
        <strain evidence="2 3">JCM 31607</strain>
    </source>
</reference>
<dbReference type="EMBL" id="JANUGV010000002">
    <property type="protein sequence ID" value="MCS0608359.1"/>
    <property type="molecule type" value="Genomic_DNA"/>
</dbReference>
<name>A0ABT2BIL6_9BURK</name>
<feature type="compositionally biased region" description="Gly residues" evidence="1">
    <location>
        <begin position="62"/>
        <end position="82"/>
    </location>
</feature>
<keyword evidence="3" id="KW-1185">Reference proteome</keyword>
<sequence>MKFPIHIATLLCAGLLAGCAQQGRVGESEYVPAQGGPGYGTSGAGGNVNAVPGQRPAESGAQGSGGTGVTGSGTPGAYGTGESGSAASMGGAAGSAGAAAGSTQQACAMYGRMMGARTPEERQALMEQMMPGMSAASRQQHLEMMRRQCE</sequence>
<gene>
    <name evidence="2" type="ORF">NX773_09305</name>
</gene>
<evidence type="ECO:0000256" key="1">
    <source>
        <dbReference type="SAM" id="MobiDB-lite"/>
    </source>
</evidence>
<evidence type="ECO:0000313" key="2">
    <source>
        <dbReference type="EMBL" id="MCS0608359.1"/>
    </source>
</evidence>
<organism evidence="2 3">
    <name type="scientific">Massilia solisilvae</name>
    <dbReference type="NCBI Taxonomy" id="1811225"/>
    <lineage>
        <taxon>Bacteria</taxon>
        <taxon>Pseudomonadati</taxon>
        <taxon>Pseudomonadota</taxon>
        <taxon>Betaproteobacteria</taxon>
        <taxon>Burkholderiales</taxon>
        <taxon>Oxalobacteraceae</taxon>
        <taxon>Telluria group</taxon>
        <taxon>Massilia</taxon>
    </lineage>
</organism>
<dbReference type="PROSITE" id="PS51257">
    <property type="entry name" value="PROKAR_LIPOPROTEIN"/>
    <property type="match status" value="1"/>
</dbReference>
<feature type="region of interest" description="Disordered" evidence="1">
    <location>
        <begin position="36"/>
        <end position="97"/>
    </location>
</feature>
<evidence type="ECO:0000313" key="3">
    <source>
        <dbReference type="Proteomes" id="UP001205861"/>
    </source>
</evidence>
<feature type="compositionally biased region" description="Gly residues" evidence="1">
    <location>
        <begin position="36"/>
        <end position="46"/>
    </location>
</feature>
<accession>A0ABT2BIL6</accession>
<dbReference type="RefSeq" id="WP_258856062.1">
    <property type="nucleotide sequence ID" value="NZ_JANUGV010000002.1"/>
</dbReference>
<feature type="compositionally biased region" description="Low complexity" evidence="1">
    <location>
        <begin position="83"/>
        <end position="97"/>
    </location>
</feature>
<protein>
    <submittedName>
        <fullName evidence="2">Uncharacterized protein</fullName>
    </submittedName>
</protein>
<comment type="caution">
    <text evidence="2">The sequence shown here is derived from an EMBL/GenBank/DDBJ whole genome shotgun (WGS) entry which is preliminary data.</text>
</comment>
<dbReference type="Proteomes" id="UP001205861">
    <property type="component" value="Unassembled WGS sequence"/>
</dbReference>